<accession>A0AAU7V604</accession>
<protein>
    <submittedName>
        <fullName evidence="1">Uncharacterized protein</fullName>
    </submittedName>
</protein>
<gene>
    <name evidence="1" type="ORF">SAC06_09525</name>
</gene>
<dbReference type="KEGG" id="sapp:SAC06_09525"/>
<name>A0AAU7V604_9ACTO</name>
<organism evidence="1">
    <name type="scientific">Scrofimicrobium appendicitidis</name>
    <dbReference type="NCBI Taxonomy" id="3079930"/>
    <lineage>
        <taxon>Bacteria</taxon>
        <taxon>Bacillati</taxon>
        <taxon>Actinomycetota</taxon>
        <taxon>Actinomycetes</taxon>
        <taxon>Actinomycetales</taxon>
        <taxon>Actinomycetaceae</taxon>
        <taxon>Scrofimicrobium</taxon>
    </lineage>
</organism>
<dbReference type="AlphaFoldDB" id="A0AAU7V604"/>
<proteinExistence type="predicted"/>
<dbReference type="AntiFam" id="ANF00142">
    <property type="entry name" value="Shadow ORF (opposite yadG)"/>
</dbReference>
<reference evidence="1" key="1">
    <citation type="submission" date="2023-11" db="EMBL/GenBank/DDBJ databases">
        <title>Scrofimicrobium hongkongense sp. nov., isolated from a patient with peritonitis.</title>
        <authorList>
            <person name="Lao H.Y."/>
            <person name="Wong A.Y.P."/>
            <person name="Ng T.L."/>
            <person name="Wong R.Y.L."/>
            <person name="Yau M.C.Y."/>
            <person name="Lam J.Y.W."/>
            <person name="Siu G.K.H."/>
        </authorList>
    </citation>
    <scope>NUCLEOTIDE SEQUENCE</scope>
    <source>
        <strain evidence="1">R131</strain>
    </source>
</reference>
<evidence type="ECO:0000313" key="1">
    <source>
        <dbReference type="EMBL" id="XBW07871.1"/>
    </source>
</evidence>
<dbReference type="EMBL" id="CP138335">
    <property type="protein sequence ID" value="XBW07871.1"/>
    <property type="molecule type" value="Genomic_DNA"/>
</dbReference>
<sequence length="74" mass="7943">MDPVAKVDYPVCKLGNVFIVGGDQKAGTPRGLEERFPHNLCSSLVQVGGGFIRQEDRRVGDKRAGYPNALSLAA</sequence>